<dbReference type="EMBL" id="VWSF01000023">
    <property type="protein sequence ID" value="KAA5541225.1"/>
    <property type="molecule type" value="Genomic_DNA"/>
</dbReference>
<sequence>MRTKEQVYNYLIQPSPLFLKQVIKVEETSAYIVVQDIRKIKKLFIPDQVIANFELNFKNIQSQACKTNEYEGVNYLILPKLN</sequence>
<gene>
    <name evidence="1" type="ORF">F0145_21585</name>
</gene>
<dbReference type="Proteomes" id="UP000323426">
    <property type="component" value="Unassembled WGS sequence"/>
</dbReference>
<protein>
    <submittedName>
        <fullName evidence="1">Uncharacterized protein</fullName>
    </submittedName>
</protein>
<dbReference type="AlphaFoldDB" id="A0A5M6D7S6"/>
<evidence type="ECO:0000313" key="2">
    <source>
        <dbReference type="Proteomes" id="UP000323426"/>
    </source>
</evidence>
<reference evidence="1 2" key="1">
    <citation type="submission" date="2019-09" db="EMBL/GenBank/DDBJ databases">
        <title>Genome sequence and assembly of Adhaeribacter sp.</title>
        <authorList>
            <person name="Chhetri G."/>
        </authorList>
    </citation>
    <scope>NUCLEOTIDE SEQUENCE [LARGE SCALE GENOMIC DNA]</scope>
    <source>
        <strain evidence="1 2">DK36</strain>
    </source>
</reference>
<evidence type="ECO:0000313" key="1">
    <source>
        <dbReference type="EMBL" id="KAA5541225.1"/>
    </source>
</evidence>
<accession>A0A5M6D7S6</accession>
<name>A0A5M6D7S6_9BACT</name>
<comment type="caution">
    <text evidence="1">The sequence shown here is derived from an EMBL/GenBank/DDBJ whole genome shotgun (WGS) entry which is preliminary data.</text>
</comment>
<proteinExistence type="predicted"/>
<dbReference type="RefSeq" id="WP_150091890.1">
    <property type="nucleotide sequence ID" value="NZ_VWSF01000023.1"/>
</dbReference>
<organism evidence="1 2">
    <name type="scientific">Adhaeribacter rhizoryzae</name>
    <dbReference type="NCBI Taxonomy" id="2607907"/>
    <lineage>
        <taxon>Bacteria</taxon>
        <taxon>Pseudomonadati</taxon>
        <taxon>Bacteroidota</taxon>
        <taxon>Cytophagia</taxon>
        <taxon>Cytophagales</taxon>
        <taxon>Hymenobacteraceae</taxon>
        <taxon>Adhaeribacter</taxon>
    </lineage>
</organism>
<keyword evidence="2" id="KW-1185">Reference proteome</keyword>